<evidence type="ECO:0000256" key="3">
    <source>
        <dbReference type="ARBA" id="ARBA00022777"/>
    </source>
</evidence>
<sequence length="530" mass="55849">MTSNAADSASSCSAVLAVDIGSSSVRAAVYVANDENFLPELVPESAQQRAFQLREDTGANELVQEIEAAVAACCQALGPNKSIDDVALSCFAMNLVGLNKVGDPCTPLLTYAGSSPSIIKASEMLHNELADAGRLQSIRSRTGTTMSHTSYAACQMRALDEENALDNVDVFVSLPTLLLRRWTTASQLAAVSPSEASWTGLINLASLDWDEAARAMLPPRAAAALPEIKTDIAMVADLKAKADLWPQMRNARFHLGIADGLAANVGSMCVDARSMAVTVGTSAAARILLNRSQVPLGASDFPPRGLWCYCADGERVLLGGALTDGGSLYRWVEDMIRLPADADARAEACAPGSHGLIVLPFLRGERSMGWNDKAAMTISGISQSTQPHEILHAVMESLAIRIGELIAAIAEAASPGRPRLVASGTALAKSPLLQRLIADVTGKDLLSSRWAREEATSRGVAMLALETSSSQSSVEGNGEANDSQGFLAKVAAKAEAGLAIARSPAASRHALYTDEIVPRHRTLYASLFPN</sequence>
<comment type="caution">
    <text evidence="6">The sequence shown here is derived from an EMBL/GenBank/DDBJ whole genome shotgun (WGS) entry which is preliminary data.</text>
</comment>
<dbReference type="InterPro" id="IPR018484">
    <property type="entry name" value="FGGY_N"/>
</dbReference>
<dbReference type="PANTHER" id="PTHR43095">
    <property type="entry name" value="SUGAR KINASE"/>
    <property type="match status" value="1"/>
</dbReference>
<evidence type="ECO:0000256" key="1">
    <source>
        <dbReference type="ARBA" id="ARBA00009156"/>
    </source>
</evidence>
<dbReference type="Pfam" id="PF02782">
    <property type="entry name" value="FGGY_C"/>
    <property type="match status" value="1"/>
</dbReference>
<dbReference type="SUPFAM" id="SSF53067">
    <property type="entry name" value="Actin-like ATPase domain"/>
    <property type="match status" value="2"/>
</dbReference>
<feature type="domain" description="Carbohydrate kinase FGGY N-terminal" evidence="4">
    <location>
        <begin position="15"/>
        <end position="242"/>
    </location>
</feature>
<accession>A0A2R5G8X1</accession>
<dbReference type="GO" id="GO:0005975">
    <property type="term" value="P:carbohydrate metabolic process"/>
    <property type="evidence" value="ECO:0007669"/>
    <property type="project" value="InterPro"/>
</dbReference>
<keyword evidence="3" id="KW-0418">Kinase</keyword>
<keyword evidence="2" id="KW-0808">Transferase</keyword>
<name>A0A2R5G8X1_9STRA</name>
<protein>
    <submittedName>
        <fullName evidence="6">Uncharacterized protein</fullName>
    </submittedName>
</protein>
<evidence type="ECO:0000256" key="2">
    <source>
        <dbReference type="ARBA" id="ARBA00022679"/>
    </source>
</evidence>
<dbReference type="GO" id="GO:0016301">
    <property type="term" value="F:kinase activity"/>
    <property type="evidence" value="ECO:0007669"/>
    <property type="project" value="UniProtKB-KW"/>
</dbReference>
<dbReference type="InterPro" id="IPR000577">
    <property type="entry name" value="Carb_kinase_FGGY"/>
</dbReference>
<keyword evidence="7" id="KW-1185">Reference proteome</keyword>
<dbReference type="Gene3D" id="3.30.420.40">
    <property type="match status" value="2"/>
</dbReference>
<dbReference type="InterPro" id="IPR050406">
    <property type="entry name" value="FGGY_Carb_Kinase"/>
</dbReference>
<dbReference type="EMBL" id="BEYU01000031">
    <property type="protein sequence ID" value="GBG27450.1"/>
    <property type="molecule type" value="Genomic_DNA"/>
</dbReference>
<feature type="domain" description="Carbohydrate kinase FGGY C-terminal" evidence="5">
    <location>
        <begin position="276"/>
        <end position="465"/>
    </location>
</feature>
<gene>
    <name evidence="6" type="ORF">FCC1311_036712</name>
</gene>
<dbReference type="PANTHER" id="PTHR43095:SF2">
    <property type="entry name" value="GLUCONOKINASE"/>
    <property type="match status" value="1"/>
</dbReference>
<proteinExistence type="inferred from homology"/>
<dbReference type="Proteomes" id="UP000241890">
    <property type="component" value="Unassembled WGS sequence"/>
</dbReference>
<organism evidence="6 7">
    <name type="scientific">Hondaea fermentalgiana</name>
    <dbReference type="NCBI Taxonomy" id="2315210"/>
    <lineage>
        <taxon>Eukaryota</taxon>
        <taxon>Sar</taxon>
        <taxon>Stramenopiles</taxon>
        <taxon>Bigyra</taxon>
        <taxon>Labyrinthulomycetes</taxon>
        <taxon>Thraustochytrida</taxon>
        <taxon>Thraustochytriidae</taxon>
        <taxon>Hondaea</taxon>
    </lineage>
</organism>
<dbReference type="PIRSF" id="PIRSF000538">
    <property type="entry name" value="GlpK"/>
    <property type="match status" value="1"/>
</dbReference>
<dbReference type="AlphaFoldDB" id="A0A2R5G8X1"/>
<dbReference type="OrthoDB" id="1728974at2759"/>
<evidence type="ECO:0000259" key="5">
    <source>
        <dbReference type="Pfam" id="PF02782"/>
    </source>
</evidence>
<reference evidence="6 7" key="1">
    <citation type="submission" date="2017-12" db="EMBL/GenBank/DDBJ databases">
        <title>Sequencing, de novo assembly and annotation of complete genome of a new Thraustochytrid species, strain FCC1311.</title>
        <authorList>
            <person name="Sedici K."/>
            <person name="Godart F."/>
            <person name="Aiese Cigliano R."/>
            <person name="Sanseverino W."/>
            <person name="Barakat M."/>
            <person name="Ortet P."/>
            <person name="Marechal E."/>
            <person name="Cagnac O."/>
            <person name="Amato A."/>
        </authorList>
    </citation>
    <scope>NUCLEOTIDE SEQUENCE [LARGE SCALE GENOMIC DNA]</scope>
</reference>
<evidence type="ECO:0000259" key="4">
    <source>
        <dbReference type="Pfam" id="PF00370"/>
    </source>
</evidence>
<dbReference type="InterPro" id="IPR043129">
    <property type="entry name" value="ATPase_NBD"/>
</dbReference>
<evidence type="ECO:0000313" key="6">
    <source>
        <dbReference type="EMBL" id="GBG27450.1"/>
    </source>
</evidence>
<dbReference type="InterPro" id="IPR018485">
    <property type="entry name" value="FGGY_C"/>
</dbReference>
<dbReference type="InParanoid" id="A0A2R5G8X1"/>
<evidence type="ECO:0000313" key="7">
    <source>
        <dbReference type="Proteomes" id="UP000241890"/>
    </source>
</evidence>
<comment type="similarity">
    <text evidence="1">Belongs to the FGGY kinase family.</text>
</comment>
<dbReference type="Pfam" id="PF00370">
    <property type="entry name" value="FGGY_N"/>
    <property type="match status" value="1"/>
</dbReference>